<keyword evidence="4" id="KW-1185">Reference proteome</keyword>
<dbReference type="Pfam" id="PF04982">
    <property type="entry name" value="TM_HPP"/>
    <property type="match status" value="1"/>
</dbReference>
<proteinExistence type="predicted"/>
<evidence type="ECO:0000313" key="3">
    <source>
        <dbReference type="EMBL" id="KAK0391476.1"/>
    </source>
</evidence>
<feature type="transmembrane region" description="Helical" evidence="1">
    <location>
        <begin position="52"/>
        <end position="73"/>
    </location>
</feature>
<comment type="caution">
    <text evidence="3">The sequence shown here is derived from an EMBL/GenBank/DDBJ whole genome shotgun (WGS) entry which is preliminary data.</text>
</comment>
<gene>
    <name evidence="3" type="ORF">NLU13_0977</name>
</gene>
<keyword evidence="1" id="KW-0472">Membrane</keyword>
<accession>A0AA39GQC3</accession>
<evidence type="ECO:0000259" key="2">
    <source>
        <dbReference type="Pfam" id="PF04982"/>
    </source>
</evidence>
<keyword evidence="1" id="KW-0812">Transmembrane</keyword>
<feature type="domain" description="HPP transmembrane region" evidence="2">
    <location>
        <begin position="48"/>
        <end position="206"/>
    </location>
</feature>
<feature type="transmembrane region" description="Helical" evidence="1">
    <location>
        <begin position="110"/>
        <end position="129"/>
    </location>
</feature>
<dbReference type="AlphaFoldDB" id="A0AA39GQC3"/>
<name>A0AA39GQC3_SARSR</name>
<feature type="transmembrane region" description="Helical" evidence="1">
    <location>
        <begin position="136"/>
        <end position="155"/>
    </location>
</feature>
<evidence type="ECO:0000313" key="4">
    <source>
        <dbReference type="Proteomes" id="UP001175261"/>
    </source>
</evidence>
<dbReference type="InterPro" id="IPR007065">
    <property type="entry name" value="HPP"/>
</dbReference>
<dbReference type="Proteomes" id="UP001175261">
    <property type="component" value="Unassembled WGS sequence"/>
</dbReference>
<protein>
    <recommendedName>
        <fullName evidence="2">HPP transmembrane region domain-containing protein</fullName>
    </recommendedName>
</protein>
<dbReference type="PANTHER" id="PTHR33741">
    <property type="entry name" value="TRANSMEMBRANE PROTEIN DDB_G0269096-RELATED"/>
    <property type="match status" value="1"/>
</dbReference>
<dbReference type="EMBL" id="JAPDFR010000001">
    <property type="protein sequence ID" value="KAK0391476.1"/>
    <property type="molecule type" value="Genomic_DNA"/>
</dbReference>
<organism evidence="3 4">
    <name type="scientific">Sarocladium strictum</name>
    <name type="common">Black bundle disease fungus</name>
    <name type="synonym">Acremonium strictum</name>
    <dbReference type="NCBI Taxonomy" id="5046"/>
    <lineage>
        <taxon>Eukaryota</taxon>
        <taxon>Fungi</taxon>
        <taxon>Dikarya</taxon>
        <taxon>Ascomycota</taxon>
        <taxon>Pezizomycotina</taxon>
        <taxon>Sordariomycetes</taxon>
        <taxon>Hypocreomycetidae</taxon>
        <taxon>Hypocreales</taxon>
        <taxon>Sarocladiaceae</taxon>
        <taxon>Sarocladium</taxon>
    </lineage>
</organism>
<reference evidence="3" key="1">
    <citation type="submission" date="2022-10" db="EMBL/GenBank/DDBJ databases">
        <title>Determination and structural analysis of whole genome sequence of Sarocladium strictum F4-1.</title>
        <authorList>
            <person name="Hu L."/>
            <person name="Jiang Y."/>
        </authorList>
    </citation>
    <scope>NUCLEOTIDE SEQUENCE</scope>
    <source>
        <strain evidence="3">F4-1</strain>
    </source>
</reference>
<feature type="transmembrane region" description="Helical" evidence="1">
    <location>
        <begin position="80"/>
        <end position="98"/>
    </location>
</feature>
<sequence>MRPLHPPWSFDIDQYLNRLIPSPPWRYLPYPVAHFLGHRTHQTHNIGTLAPVFWAFIGIWCSLSIIQVVDLHIPSFEARGVPIIVGSFGAAAVLEFYSIESPLAQPRNAILGQAISALTGVAICKLFLLSDNFEEYRWAGGALACALATSLMALTKTVHPPAGATALLAVIDDSLVHLGWFLVPVMLLGCALMLVVALLINNIERTFPIYWWTPMSLKKAKPDAVDVEGKVPPKAESDQGNDTESMATDHDVAELELAMTATQHSRVTITEETEILIRRGHVIVPEHMQLRQEELDWLRGLANRL</sequence>
<dbReference type="PANTHER" id="PTHR33741:SF5">
    <property type="entry name" value="TRANSMEMBRANE PROTEIN DDB_G0269096-RELATED"/>
    <property type="match status" value="1"/>
</dbReference>
<keyword evidence="1" id="KW-1133">Transmembrane helix</keyword>
<feature type="transmembrane region" description="Helical" evidence="1">
    <location>
        <begin position="175"/>
        <end position="200"/>
    </location>
</feature>
<dbReference type="InterPro" id="IPR058581">
    <property type="entry name" value="TM_HPP"/>
</dbReference>
<evidence type="ECO:0000256" key="1">
    <source>
        <dbReference type="SAM" id="Phobius"/>
    </source>
</evidence>